<reference evidence="2" key="1">
    <citation type="submission" date="2022-11" db="UniProtKB">
        <authorList>
            <consortium name="WormBaseParasite"/>
        </authorList>
    </citation>
    <scope>IDENTIFICATION</scope>
</reference>
<dbReference type="Proteomes" id="UP000887565">
    <property type="component" value="Unplaced"/>
</dbReference>
<accession>A0A915JDP5</accession>
<organism evidence="1 2">
    <name type="scientific">Romanomermis culicivorax</name>
    <name type="common">Nematode worm</name>
    <dbReference type="NCBI Taxonomy" id="13658"/>
    <lineage>
        <taxon>Eukaryota</taxon>
        <taxon>Metazoa</taxon>
        <taxon>Ecdysozoa</taxon>
        <taxon>Nematoda</taxon>
        <taxon>Enoplea</taxon>
        <taxon>Dorylaimia</taxon>
        <taxon>Mermithida</taxon>
        <taxon>Mermithoidea</taxon>
        <taxon>Mermithidae</taxon>
        <taxon>Romanomermis</taxon>
    </lineage>
</organism>
<evidence type="ECO:0000313" key="1">
    <source>
        <dbReference type="Proteomes" id="UP000887565"/>
    </source>
</evidence>
<dbReference type="AlphaFoldDB" id="A0A915JDP5"/>
<sequence>MDRKALARRVNSRWVQTKPHIFSSKLSVTLNNRNKLTDFPSSDCKSIRMSLDMFRKFWPMATAAFLEKLRDVLRYQ</sequence>
<evidence type="ECO:0000313" key="2">
    <source>
        <dbReference type="WBParaSite" id="nRc.2.0.1.t24605-RA"/>
    </source>
</evidence>
<protein>
    <submittedName>
        <fullName evidence="2">Uncharacterized protein</fullName>
    </submittedName>
</protein>
<proteinExistence type="predicted"/>
<dbReference type="WBParaSite" id="nRc.2.0.1.t24605-RA">
    <property type="protein sequence ID" value="nRc.2.0.1.t24605-RA"/>
    <property type="gene ID" value="nRc.2.0.1.g24605"/>
</dbReference>
<name>A0A915JDP5_ROMCU</name>
<keyword evidence="1" id="KW-1185">Reference proteome</keyword>